<feature type="region of interest" description="Disordered" evidence="7">
    <location>
        <begin position="329"/>
        <end position="430"/>
    </location>
</feature>
<evidence type="ECO:0000256" key="6">
    <source>
        <dbReference type="ARBA" id="ARBA00023006"/>
    </source>
</evidence>
<feature type="compositionally biased region" description="Polar residues" evidence="7">
    <location>
        <begin position="376"/>
        <end position="389"/>
    </location>
</feature>
<evidence type="ECO:0000313" key="9">
    <source>
        <dbReference type="EMBL" id="KIO12515.1"/>
    </source>
</evidence>
<dbReference type="EMBL" id="KN831947">
    <property type="protein sequence ID" value="KIO12515.1"/>
    <property type="molecule type" value="Genomic_DNA"/>
</dbReference>
<dbReference type="PANTHER" id="PTHR40012:SF1">
    <property type="entry name" value="AUTOPHAGY-RELATED PROTEIN 29"/>
    <property type="match status" value="1"/>
</dbReference>
<reference evidence="10" key="2">
    <citation type="submission" date="2015-01" db="EMBL/GenBank/DDBJ databases">
        <title>Evolutionary Origins and Diversification of the Mycorrhizal Mutualists.</title>
        <authorList>
            <consortium name="DOE Joint Genome Institute"/>
            <consortium name="Mycorrhizal Genomics Consortium"/>
            <person name="Kohler A."/>
            <person name="Kuo A."/>
            <person name="Nagy L.G."/>
            <person name="Floudas D."/>
            <person name="Copeland A."/>
            <person name="Barry K.W."/>
            <person name="Cichocki N."/>
            <person name="Veneault-Fourrey C."/>
            <person name="LaButti K."/>
            <person name="Lindquist E.A."/>
            <person name="Lipzen A."/>
            <person name="Lundell T."/>
            <person name="Morin E."/>
            <person name="Murat C."/>
            <person name="Riley R."/>
            <person name="Ohm R."/>
            <person name="Sun H."/>
            <person name="Tunlid A."/>
            <person name="Henrissat B."/>
            <person name="Grigoriev I.V."/>
            <person name="Hibbett D.S."/>
            <person name="Martin F."/>
        </authorList>
    </citation>
    <scope>NUCLEOTIDE SEQUENCE [LARGE SCALE GENOMIC DNA]</scope>
    <source>
        <strain evidence="10">Marx 270</strain>
    </source>
</reference>
<keyword evidence="5" id="KW-0653">Protein transport</keyword>
<dbReference type="Gene3D" id="1.10.10.2570">
    <property type="match status" value="1"/>
</dbReference>
<evidence type="ECO:0000256" key="3">
    <source>
        <dbReference type="ARBA" id="ARBA00013784"/>
    </source>
</evidence>
<evidence type="ECO:0000259" key="8">
    <source>
        <dbReference type="Pfam" id="PF18388"/>
    </source>
</evidence>
<feature type="compositionally biased region" description="Low complexity" evidence="7">
    <location>
        <begin position="342"/>
        <end position="356"/>
    </location>
</feature>
<feature type="region of interest" description="Disordered" evidence="7">
    <location>
        <begin position="176"/>
        <end position="251"/>
    </location>
</feature>
<gene>
    <name evidence="9" type="ORF">M404DRAFT_679848</name>
</gene>
<evidence type="ECO:0000256" key="7">
    <source>
        <dbReference type="SAM" id="MobiDB-lite"/>
    </source>
</evidence>
<feature type="compositionally biased region" description="Pro residues" evidence="7">
    <location>
        <begin position="357"/>
        <end position="369"/>
    </location>
</feature>
<dbReference type="GO" id="GO:0000407">
    <property type="term" value="C:phagophore assembly site"/>
    <property type="evidence" value="ECO:0007669"/>
    <property type="project" value="UniProtKB-SubCell"/>
</dbReference>
<evidence type="ECO:0000256" key="2">
    <source>
        <dbReference type="ARBA" id="ARBA00010082"/>
    </source>
</evidence>
<feature type="domain" description="Atg29 N-terminal" evidence="8">
    <location>
        <begin position="8"/>
        <end position="64"/>
    </location>
</feature>
<feature type="region of interest" description="Disordered" evidence="7">
    <location>
        <begin position="88"/>
        <end position="142"/>
    </location>
</feature>
<keyword evidence="6" id="KW-0072">Autophagy</keyword>
<dbReference type="InterPro" id="IPR040666">
    <property type="entry name" value="Atg29_N"/>
</dbReference>
<feature type="compositionally biased region" description="Low complexity" evidence="7">
    <location>
        <begin position="216"/>
        <end position="232"/>
    </location>
</feature>
<feature type="compositionally biased region" description="Low complexity" evidence="7">
    <location>
        <begin position="459"/>
        <end position="476"/>
    </location>
</feature>
<feature type="region of interest" description="Disordered" evidence="7">
    <location>
        <begin position="455"/>
        <end position="507"/>
    </location>
</feature>
<evidence type="ECO:0000256" key="5">
    <source>
        <dbReference type="ARBA" id="ARBA00022927"/>
    </source>
</evidence>
<feature type="region of interest" description="Disordered" evidence="7">
    <location>
        <begin position="264"/>
        <end position="294"/>
    </location>
</feature>
<dbReference type="PANTHER" id="PTHR40012">
    <property type="entry name" value="AUTOPHAGY-RELATED PROTEIN 29"/>
    <property type="match status" value="1"/>
</dbReference>
<sequence length="507" mass="53951">MPTTPRIRVVVQLPYDRPENPLQDPPHIEWNAEKANILWEVIALSRTSDNGGTDWKGLAAHLDVPLPYLLYRAQARYEEDLRGLKDIPGVLSHPTSQQPTSGVPPSSRRPSSSAGALPHLGAPTATAPTVDRGQSLSIRIPTRKISGGAASARTLTGSAMSATPLGVRLRLNSLTHKSPSKTRFPHAQRQGQARISSPTATLQEIVLRRSTASLRSPSPFSEGESSDSSDTSEVMRRKEEEEERNAEEREALDKKLAQLQKTMTTEMVGLVRNPPSQNKGKEKEAIRGRTPFPMPIISTTTAGLSGVTATGSPAKPRFSEDIGFGFRQEGMGFAPRNRDHSASVSSVSSPQGSVPSIPSPTSPPSPGPVINPSSQTPPHSQAHFQTHGYTHTHLHPHSQAPSLSTSPMARHIPSSKSSSPPVISAQNARGHAHLRTIGQGTGPLYGAAVVSEGESTQGSTASSFSDLSDASVSPSALESALMSNFRTGGSKMSTIARSRLGGRGTRQ</sequence>
<dbReference type="Pfam" id="PF18388">
    <property type="entry name" value="ATG29_N"/>
    <property type="match status" value="1"/>
</dbReference>
<feature type="compositionally biased region" description="Polar residues" evidence="7">
    <location>
        <begin position="481"/>
        <end position="496"/>
    </location>
</feature>
<dbReference type="STRING" id="870435.A0A0C3PF66"/>
<dbReference type="Proteomes" id="UP000054217">
    <property type="component" value="Unassembled WGS sequence"/>
</dbReference>
<feature type="compositionally biased region" description="Polar residues" evidence="7">
    <location>
        <begin position="189"/>
        <end position="202"/>
    </location>
</feature>
<accession>A0A0C3PF66</accession>
<dbReference type="InterPro" id="IPR039362">
    <property type="entry name" value="ATG29_sf"/>
</dbReference>
<comment type="similarity">
    <text evidence="2">Belongs to the ATG29 family.</text>
</comment>
<dbReference type="GO" id="GO:0015031">
    <property type="term" value="P:protein transport"/>
    <property type="evidence" value="ECO:0007669"/>
    <property type="project" value="UniProtKB-KW"/>
</dbReference>
<proteinExistence type="inferred from homology"/>
<name>A0A0C3PF66_PISTI</name>
<evidence type="ECO:0000256" key="1">
    <source>
        <dbReference type="ARBA" id="ARBA00004329"/>
    </source>
</evidence>
<protein>
    <recommendedName>
        <fullName evidence="3">Autophagy-related protein 29</fullName>
    </recommendedName>
</protein>
<evidence type="ECO:0000256" key="4">
    <source>
        <dbReference type="ARBA" id="ARBA00022448"/>
    </source>
</evidence>
<dbReference type="HOGENOM" id="CLU_034749_0_0_1"/>
<dbReference type="AlphaFoldDB" id="A0A0C3PF66"/>
<feature type="compositionally biased region" description="Polar residues" evidence="7">
    <location>
        <begin position="93"/>
        <end position="103"/>
    </location>
</feature>
<dbReference type="OrthoDB" id="21072at2759"/>
<keyword evidence="4" id="KW-0813">Transport</keyword>
<dbReference type="InterPro" id="IPR039113">
    <property type="entry name" value="ATG29"/>
</dbReference>
<comment type="subcellular location">
    <subcellularLocation>
        <location evidence="1">Preautophagosomal structure</location>
    </subcellularLocation>
</comment>
<organism evidence="9 10">
    <name type="scientific">Pisolithus tinctorius Marx 270</name>
    <dbReference type="NCBI Taxonomy" id="870435"/>
    <lineage>
        <taxon>Eukaryota</taxon>
        <taxon>Fungi</taxon>
        <taxon>Dikarya</taxon>
        <taxon>Basidiomycota</taxon>
        <taxon>Agaricomycotina</taxon>
        <taxon>Agaricomycetes</taxon>
        <taxon>Agaricomycetidae</taxon>
        <taxon>Boletales</taxon>
        <taxon>Sclerodermatineae</taxon>
        <taxon>Pisolithaceae</taxon>
        <taxon>Pisolithus</taxon>
    </lineage>
</organism>
<evidence type="ECO:0000313" key="10">
    <source>
        <dbReference type="Proteomes" id="UP000054217"/>
    </source>
</evidence>
<dbReference type="GO" id="GO:0000045">
    <property type="term" value="P:autophagosome assembly"/>
    <property type="evidence" value="ECO:0007669"/>
    <property type="project" value="InterPro"/>
</dbReference>
<feature type="compositionally biased region" description="Low complexity" evidence="7">
    <location>
        <begin position="104"/>
        <end position="113"/>
    </location>
</feature>
<keyword evidence="10" id="KW-1185">Reference proteome</keyword>
<reference evidence="9 10" key="1">
    <citation type="submission" date="2014-04" db="EMBL/GenBank/DDBJ databases">
        <authorList>
            <consortium name="DOE Joint Genome Institute"/>
            <person name="Kuo A."/>
            <person name="Kohler A."/>
            <person name="Costa M.D."/>
            <person name="Nagy L.G."/>
            <person name="Floudas D."/>
            <person name="Copeland A."/>
            <person name="Barry K.W."/>
            <person name="Cichocki N."/>
            <person name="Veneault-Fourrey C."/>
            <person name="LaButti K."/>
            <person name="Lindquist E.A."/>
            <person name="Lipzen A."/>
            <person name="Lundell T."/>
            <person name="Morin E."/>
            <person name="Murat C."/>
            <person name="Sun H."/>
            <person name="Tunlid A."/>
            <person name="Henrissat B."/>
            <person name="Grigoriev I.V."/>
            <person name="Hibbett D.S."/>
            <person name="Martin F."/>
            <person name="Nordberg H.P."/>
            <person name="Cantor M.N."/>
            <person name="Hua S.X."/>
        </authorList>
    </citation>
    <scope>NUCLEOTIDE SEQUENCE [LARGE SCALE GENOMIC DNA]</scope>
    <source>
        <strain evidence="9 10">Marx 270</strain>
    </source>
</reference>
<dbReference type="InParanoid" id="A0A0C3PF66"/>